<feature type="transmembrane region" description="Helical" evidence="13">
    <location>
        <begin position="49"/>
        <end position="71"/>
    </location>
</feature>
<dbReference type="Gene3D" id="3.30.870.10">
    <property type="entry name" value="Endonuclease Chain A"/>
    <property type="match status" value="2"/>
</dbReference>
<reference evidence="15 16" key="1">
    <citation type="journal article" date="2017" name="ISME J.">
        <title>Energy and carbon metabolisms in a deep terrestrial subsurface fluid microbial community.</title>
        <authorList>
            <person name="Momper L."/>
            <person name="Jungbluth S.P."/>
            <person name="Lee M.D."/>
            <person name="Amend J.P."/>
        </authorList>
    </citation>
    <scope>NUCLEOTIDE SEQUENCE [LARGE SCALE GENOMIC DNA]</scope>
    <source>
        <strain evidence="15">SURF_5</strain>
    </source>
</reference>
<feature type="domain" description="PLD phosphodiesterase" evidence="14">
    <location>
        <begin position="233"/>
        <end position="260"/>
    </location>
</feature>
<evidence type="ECO:0000256" key="12">
    <source>
        <dbReference type="NCBIfam" id="TIGR04265"/>
    </source>
</evidence>
<evidence type="ECO:0000256" key="7">
    <source>
        <dbReference type="ARBA" id="ARBA00022989"/>
    </source>
</evidence>
<evidence type="ECO:0000313" key="16">
    <source>
        <dbReference type="Proteomes" id="UP000265882"/>
    </source>
</evidence>
<evidence type="ECO:0000256" key="3">
    <source>
        <dbReference type="ARBA" id="ARBA00022516"/>
    </source>
</evidence>
<dbReference type="PANTHER" id="PTHR21248">
    <property type="entry name" value="CARDIOLIPIN SYNTHASE"/>
    <property type="match status" value="1"/>
</dbReference>
<dbReference type="InterPro" id="IPR025202">
    <property type="entry name" value="PLD-like_dom"/>
</dbReference>
<dbReference type="Pfam" id="PF13091">
    <property type="entry name" value="PLDc_2"/>
    <property type="match status" value="2"/>
</dbReference>
<evidence type="ECO:0000256" key="11">
    <source>
        <dbReference type="ARBA" id="ARBA00023264"/>
    </source>
</evidence>
<dbReference type="GO" id="GO:0005886">
    <property type="term" value="C:plasma membrane"/>
    <property type="evidence" value="ECO:0007669"/>
    <property type="project" value="UniProtKB-SubCell"/>
</dbReference>
<evidence type="ECO:0000256" key="1">
    <source>
        <dbReference type="ARBA" id="ARBA00004651"/>
    </source>
</evidence>
<comment type="subcellular location">
    <subcellularLocation>
        <location evidence="1">Cell membrane</location>
        <topology evidence="1">Multi-pass membrane protein</topology>
    </subcellularLocation>
</comment>
<dbReference type="EMBL" id="QZKU01000114">
    <property type="protein sequence ID" value="RJP17576.1"/>
    <property type="molecule type" value="Genomic_DNA"/>
</dbReference>
<evidence type="ECO:0000256" key="10">
    <source>
        <dbReference type="ARBA" id="ARBA00023209"/>
    </source>
</evidence>
<keyword evidence="9 13" id="KW-0472">Membrane</keyword>
<gene>
    <name evidence="15" type="primary">cls</name>
    <name evidence="15" type="ORF">C4520_16525</name>
</gene>
<dbReference type="GO" id="GO:0008808">
    <property type="term" value="F:cardiolipin synthase activity"/>
    <property type="evidence" value="ECO:0007669"/>
    <property type="project" value="UniProtKB-UniRule"/>
</dbReference>
<dbReference type="SUPFAM" id="SSF56024">
    <property type="entry name" value="Phospholipase D/nuclease"/>
    <property type="match status" value="2"/>
</dbReference>
<dbReference type="CDD" id="cd09157">
    <property type="entry name" value="PLDc_CLS_unchar2_1"/>
    <property type="match status" value="1"/>
</dbReference>
<keyword evidence="7 13" id="KW-1133">Transmembrane helix</keyword>
<keyword evidence="11" id="KW-1208">Phospholipid metabolism</keyword>
<keyword evidence="5 13" id="KW-0812">Transmembrane</keyword>
<dbReference type="Pfam" id="PF13396">
    <property type="entry name" value="PLDc_N"/>
    <property type="match status" value="1"/>
</dbReference>
<organism evidence="15 16">
    <name type="scientific">Abyssobacteria bacterium (strain SURF_5)</name>
    <dbReference type="NCBI Taxonomy" id="2093360"/>
    <lineage>
        <taxon>Bacteria</taxon>
        <taxon>Pseudomonadati</taxon>
        <taxon>Candidatus Hydrogenedentota</taxon>
        <taxon>Candidatus Abyssobacteria</taxon>
    </lineage>
</organism>
<name>A0A3A4NGW9_ABYX5</name>
<keyword evidence="6" id="KW-0677">Repeat</keyword>
<comment type="caution">
    <text evidence="15">The sequence shown here is derived from an EMBL/GenBank/DDBJ whole genome shotgun (WGS) entry which is preliminary data.</text>
</comment>
<evidence type="ECO:0000256" key="4">
    <source>
        <dbReference type="ARBA" id="ARBA00022679"/>
    </source>
</evidence>
<dbReference type="NCBIfam" id="TIGR04265">
    <property type="entry name" value="bac_cardiolipin"/>
    <property type="match status" value="1"/>
</dbReference>
<dbReference type="AlphaFoldDB" id="A0A3A4NGW9"/>
<dbReference type="SMART" id="SM00155">
    <property type="entry name" value="PLDc"/>
    <property type="match status" value="2"/>
</dbReference>
<feature type="transmembrane region" description="Helical" evidence="13">
    <location>
        <begin position="20"/>
        <end position="42"/>
    </location>
</feature>
<evidence type="ECO:0000259" key="14">
    <source>
        <dbReference type="PROSITE" id="PS50035"/>
    </source>
</evidence>
<keyword evidence="3" id="KW-0444">Lipid biosynthesis</keyword>
<evidence type="ECO:0000256" key="13">
    <source>
        <dbReference type="SAM" id="Phobius"/>
    </source>
</evidence>
<keyword evidence="2" id="KW-1003">Cell membrane</keyword>
<dbReference type="Proteomes" id="UP000265882">
    <property type="component" value="Unassembled WGS sequence"/>
</dbReference>
<evidence type="ECO:0000256" key="2">
    <source>
        <dbReference type="ARBA" id="ARBA00022475"/>
    </source>
</evidence>
<proteinExistence type="predicted"/>
<keyword evidence="4" id="KW-0808">Transferase</keyword>
<sequence>MTGQTFHDVLVSAWNSTTPFLNWALVIFIAFISWASALHALLNKRDPRAAFAWIGFCLLFPPLGPLLYFLFGINRVQTQGQRLGGALTLLLRSDSEAAEELSRQEPSFPSSAPEPYRAIIRLADRITNLRLLGGNRVEPLEHGEQAFPAMLDAINGARRRLYLSTYIMDSDTTGRAFIAALKDAVGRGVDVRVILDGVGEYYSFPRAGTLLKRARVPVARFLPPKLLPPSLFINLRNHCKILVADGKVGFTGGMNIGDRHLAADASNPARVEDLHFRVSGPVVTQMEQVFLAHWSFCTGTQIPVPVETNGETEGEALCRVIVDGPNDDMDILSIIFTGAVAAARHRVFIMTPYFLPSRDFIGALQTAALRGVDVRVILPSKNNLPYVKWASDNMLWQLLQQGVRIYYQPPPFVHSKIFLVDDLYAVVGSANLDPRSLRLNFELVLEIFDASLNRTLADKFLQALSKSRETSLAEMDGRPLLVQIRDSFCWLFSPYL</sequence>
<protein>
    <recommendedName>
        <fullName evidence="12">Cardiolipin synthase</fullName>
        <ecNumber evidence="12">2.7.8.-</ecNumber>
    </recommendedName>
</protein>
<evidence type="ECO:0000256" key="9">
    <source>
        <dbReference type="ARBA" id="ARBA00023136"/>
    </source>
</evidence>
<keyword evidence="10" id="KW-0594">Phospholipid biosynthesis</keyword>
<evidence type="ECO:0000256" key="6">
    <source>
        <dbReference type="ARBA" id="ARBA00022737"/>
    </source>
</evidence>
<keyword evidence="8" id="KW-0443">Lipid metabolism</keyword>
<dbReference type="InterPro" id="IPR001736">
    <property type="entry name" value="PLipase_D/transphosphatidylase"/>
</dbReference>
<dbReference type="InterPro" id="IPR022924">
    <property type="entry name" value="Cardiolipin_synthase"/>
</dbReference>
<dbReference type="PANTHER" id="PTHR21248:SF22">
    <property type="entry name" value="PHOSPHOLIPASE D"/>
    <property type="match status" value="1"/>
</dbReference>
<dbReference type="InterPro" id="IPR027379">
    <property type="entry name" value="CLS_N"/>
</dbReference>
<accession>A0A3A4NGW9</accession>
<feature type="domain" description="PLD phosphodiesterase" evidence="14">
    <location>
        <begin position="414"/>
        <end position="436"/>
    </location>
</feature>
<dbReference type="EC" id="2.7.8.-" evidence="12"/>
<dbReference type="PROSITE" id="PS50035">
    <property type="entry name" value="PLD"/>
    <property type="match status" value="2"/>
</dbReference>
<dbReference type="CDD" id="cd09163">
    <property type="entry name" value="PLDc_CLS_unchar2_2"/>
    <property type="match status" value="1"/>
</dbReference>
<evidence type="ECO:0000256" key="5">
    <source>
        <dbReference type="ARBA" id="ARBA00022692"/>
    </source>
</evidence>
<evidence type="ECO:0000313" key="15">
    <source>
        <dbReference type="EMBL" id="RJP17576.1"/>
    </source>
</evidence>
<evidence type="ECO:0000256" key="8">
    <source>
        <dbReference type="ARBA" id="ARBA00023098"/>
    </source>
</evidence>
<dbReference type="GO" id="GO:0032049">
    <property type="term" value="P:cardiolipin biosynthetic process"/>
    <property type="evidence" value="ECO:0007669"/>
    <property type="project" value="UniProtKB-UniRule"/>
</dbReference>